<dbReference type="EMBL" id="SMKO01000076">
    <property type="protein sequence ID" value="TDD01506.1"/>
    <property type="molecule type" value="Genomic_DNA"/>
</dbReference>
<evidence type="ECO:0000313" key="4">
    <source>
        <dbReference type="Proteomes" id="UP000295258"/>
    </source>
</evidence>
<dbReference type="Proteomes" id="UP000295258">
    <property type="component" value="Unassembled WGS sequence"/>
</dbReference>
<protein>
    <submittedName>
        <fullName evidence="3">WD40 repeat domain-containing protein</fullName>
    </submittedName>
</protein>
<dbReference type="Gene3D" id="2.130.10.10">
    <property type="entry name" value="YVTN repeat-like/Quinoprotein amine dehydrogenase"/>
    <property type="match status" value="1"/>
</dbReference>
<comment type="caution">
    <text evidence="3">The sequence shown here is derived from an EMBL/GenBank/DDBJ whole genome shotgun (WGS) entry which is preliminary data.</text>
</comment>
<dbReference type="InterPro" id="IPR015943">
    <property type="entry name" value="WD40/YVTN_repeat-like_dom_sf"/>
</dbReference>
<dbReference type="InterPro" id="IPR011047">
    <property type="entry name" value="Quinoprotein_ADH-like_sf"/>
</dbReference>
<gene>
    <name evidence="3" type="ORF">E1292_25755</name>
</gene>
<keyword evidence="1" id="KW-0853">WD repeat</keyword>
<sequence length="201" mass="21243">MGLSSRRRASYDETIRMWNLNTGEEIDASRADGRRWTGAVGATTLHGRPVALTLAHDGGLRVLDLTTDPPTTTSPADQHAESVHDLAVTTIGDRPAAVIASRNSSDPVTIWDLSTGNALGDLPSKATGAVAAATVDGQPIAATTSHQTVRVWKLTTRRQVGSDLHFPKPVRGVAISADGHVIVCFDRDIAVFVNTPAPPEP</sequence>
<accession>A0A4V6PCJ5</accession>
<proteinExistence type="predicted"/>
<reference evidence="3 4" key="1">
    <citation type="submission" date="2019-03" db="EMBL/GenBank/DDBJ databases">
        <title>Draft genome sequences of novel Actinobacteria.</title>
        <authorList>
            <person name="Sahin N."/>
            <person name="Ay H."/>
            <person name="Saygin H."/>
        </authorList>
    </citation>
    <scope>NUCLEOTIDE SEQUENCE [LARGE SCALE GENOMIC DNA]</scope>
    <source>
        <strain evidence="3 4">KC310</strain>
    </source>
</reference>
<evidence type="ECO:0000256" key="2">
    <source>
        <dbReference type="ARBA" id="ARBA00022737"/>
    </source>
</evidence>
<name>A0A4V6PCJ5_9ACTN</name>
<keyword evidence="4" id="KW-1185">Reference proteome</keyword>
<dbReference type="PANTHER" id="PTHR22847:SF637">
    <property type="entry name" value="WD REPEAT DOMAIN 5B"/>
    <property type="match status" value="1"/>
</dbReference>
<dbReference type="AlphaFoldDB" id="A0A4V6PCJ5"/>
<organism evidence="3 4">
    <name type="scientific">Nonomuraea deserti</name>
    <dbReference type="NCBI Taxonomy" id="1848322"/>
    <lineage>
        <taxon>Bacteria</taxon>
        <taxon>Bacillati</taxon>
        <taxon>Actinomycetota</taxon>
        <taxon>Actinomycetes</taxon>
        <taxon>Streptosporangiales</taxon>
        <taxon>Streptosporangiaceae</taxon>
        <taxon>Nonomuraea</taxon>
    </lineage>
</organism>
<evidence type="ECO:0000256" key="1">
    <source>
        <dbReference type="ARBA" id="ARBA00022574"/>
    </source>
</evidence>
<dbReference type="SUPFAM" id="SSF50998">
    <property type="entry name" value="Quinoprotein alcohol dehydrogenase-like"/>
    <property type="match status" value="1"/>
</dbReference>
<dbReference type="RefSeq" id="WP_132597783.1">
    <property type="nucleotide sequence ID" value="NZ_SMKO01000076.1"/>
</dbReference>
<dbReference type="PANTHER" id="PTHR22847">
    <property type="entry name" value="WD40 REPEAT PROTEIN"/>
    <property type="match status" value="1"/>
</dbReference>
<evidence type="ECO:0000313" key="3">
    <source>
        <dbReference type="EMBL" id="TDD01506.1"/>
    </source>
</evidence>
<keyword evidence="2" id="KW-0677">Repeat</keyword>